<gene>
    <name evidence="1" type="ORF">GDO81_017237</name>
</gene>
<evidence type="ECO:0000313" key="2">
    <source>
        <dbReference type="Proteomes" id="UP000824782"/>
    </source>
</evidence>
<dbReference type="AlphaFoldDB" id="A0AAV7ACM1"/>
<sequence length="114" mass="12821">MMIWERINHAYSSDSTPLSHGLQKGDYGFQNWILSSSDEGYSVAWDTYHSYWKVKVPFGPLLCFLGPLFIDKSENGLWAPPLQSVTISDTDVLIPASPSKVNQKILKITNFVLA</sequence>
<evidence type="ECO:0000313" key="1">
    <source>
        <dbReference type="EMBL" id="KAG8559091.1"/>
    </source>
</evidence>
<protein>
    <recommendedName>
        <fullName evidence="3">Leptin receptor</fullName>
    </recommendedName>
</protein>
<reference evidence="1" key="1">
    <citation type="thesis" date="2020" institute="ProQuest LLC" country="789 East Eisenhower Parkway, Ann Arbor, MI, USA">
        <title>Comparative Genomics and Chromosome Evolution.</title>
        <authorList>
            <person name="Mudd A.B."/>
        </authorList>
    </citation>
    <scope>NUCLEOTIDE SEQUENCE</scope>
    <source>
        <strain evidence="1">237g6f4</strain>
        <tissue evidence="1">Blood</tissue>
    </source>
</reference>
<proteinExistence type="predicted"/>
<dbReference type="EMBL" id="WNYA01000008">
    <property type="protein sequence ID" value="KAG8559091.1"/>
    <property type="molecule type" value="Genomic_DNA"/>
</dbReference>
<organism evidence="1 2">
    <name type="scientific">Engystomops pustulosus</name>
    <name type="common">Tungara frog</name>
    <name type="synonym">Physalaemus pustulosus</name>
    <dbReference type="NCBI Taxonomy" id="76066"/>
    <lineage>
        <taxon>Eukaryota</taxon>
        <taxon>Metazoa</taxon>
        <taxon>Chordata</taxon>
        <taxon>Craniata</taxon>
        <taxon>Vertebrata</taxon>
        <taxon>Euteleostomi</taxon>
        <taxon>Amphibia</taxon>
        <taxon>Batrachia</taxon>
        <taxon>Anura</taxon>
        <taxon>Neobatrachia</taxon>
        <taxon>Hyloidea</taxon>
        <taxon>Leptodactylidae</taxon>
        <taxon>Leiuperinae</taxon>
        <taxon>Engystomops</taxon>
    </lineage>
</organism>
<dbReference type="Proteomes" id="UP000824782">
    <property type="component" value="Unassembled WGS sequence"/>
</dbReference>
<evidence type="ECO:0008006" key="3">
    <source>
        <dbReference type="Google" id="ProtNLM"/>
    </source>
</evidence>
<accession>A0AAV7ACM1</accession>
<keyword evidence="2" id="KW-1185">Reference proteome</keyword>
<name>A0AAV7ACM1_ENGPU</name>
<comment type="caution">
    <text evidence="1">The sequence shown here is derived from an EMBL/GenBank/DDBJ whole genome shotgun (WGS) entry which is preliminary data.</text>
</comment>